<dbReference type="GeneID" id="83197271"/>
<keyword evidence="2" id="KW-1185">Reference proteome</keyword>
<dbReference type="EMBL" id="JAPQKS010000001">
    <property type="protein sequence ID" value="KAJ5249220.1"/>
    <property type="molecule type" value="Genomic_DNA"/>
</dbReference>
<reference evidence="1" key="1">
    <citation type="submission" date="2022-11" db="EMBL/GenBank/DDBJ databases">
        <authorList>
            <person name="Petersen C."/>
        </authorList>
    </citation>
    <scope>NUCLEOTIDE SEQUENCE</scope>
    <source>
        <strain evidence="1">IBT 19713</strain>
    </source>
</reference>
<dbReference type="RefSeq" id="XP_058335999.1">
    <property type="nucleotide sequence ID" value="XM_058469968.1"/>
</dbReference>
<reference evidence="1" key="2">
    <citation type="journal article" date="2023" name="IMA Fungus">
        <title>Comparative genomic study of the Penicillium genus elucidates a diverse pangenome and 15 lateral gene transfer events.</title>
        <authorList>
            <person name="Petersen C."/>
            <person name="Sorensen T."/>
            <person name="Nielsen M.R."/>
            <person name="Sondergaard T.E."/>
            <person name="Sorensen J.L."/>
            <person name="Fitzpatrick D.A."/>
            <person name="Frisvad J.C."/>
            <person name="Nielsen K.L."/>
        </authorList>
    </citation>
    <scope>NUCLEOTIDE SEQUENCE</scope>
    <source>
        <strain evidence="1">IBT 19713</strain>
    </source>
</reference>
<sequence length="71" mass="8024">MPGTNKFAELSSIHVDPSIWPNIRNNLPMKNDACETELVISECAPAAIQLQLTRKKRLVDWANKVKHLTRA</sequence>
<comment type="caution">
    <text evidence="1">The sequence shown here is derived from an EMBL/GenBank/DDBJ whole genome shotgun (WGS) entry which is preliminary data.</text>
</comment>
<organism evidence="1 2">
    <name type="scientific">Penicillium chermesinum</name>
    <dbReference type="NCBI Taxonomy" id="63820"/>
    <lineage>
        <taxon>Eukaryota</taxon>
        <taxon>Fungi</taxon>
        <taxon>Dikarya</taxon>
        <taxon>Ascomycota</taxon>
        <taxon>Pezizomycotina</taxon>
        <taxon>Eurotiomycetes</taxon>
        <taxon>Eurotiomycetidae</taxon>
        <taxon>Eurotiales</taxon>
        <taxon>Aspergillaceae</taxon>
        <taxon>Penicillium</taxon>
    </lineage>
</organism>
<proteinExistence type="predicted"/>
<name>A0A9W9PMM2_9EURO</name>
<protein>
    <submittedName>
        <fullName evidence="1">Uncharacterized protein</fullName>
    </submittedName>
</protein>
<gene>
    <name evidence="1" type="ORF">N7468_000671</name>
</gene>
<dbReference type="Proteomes" id="UP001150941">
    <property type="component" value="Unassembled WGS sequence"/>
</dbReference>
<dbReference type="AlphaFoldDB" id="A0A9W9PMM2"/>
<evidence type="ECO:0000313" key="1">
    <source>
        <dbReference type="EMBL" id="KAJ5249220.1"/>
    </source>
</evidence>
<accession>A0A9W9PMM2</accession>
<evidence type="ECO:0000313" key="2">
    <source>
        <dbReference type="Proteomes" id="UP001150941"/>
    </source>
</evidence>